<comment type="caution">
    <text evidence="4">The sequence shown here is derived from an EMBL/GenBank/DDBJ whole genome shotgun (WGS) entry which is preliminary data.</text>
</comment>
<dbReference type="RefSeq" id="WP_051141086.1">
    <property type="nucleotide sequence ID" value="NZ_CP012918.1"/>
</dbReference>
<keyword evidence="5" id="KW-1185">Reference proteome</keyword>
<dbReference type="Gene3D" id="2.60.40.2480">
    <property type="entry name" value="Periplasmic metal-binding protein Tp34-type"/>
    <property type="match status" value="1"/>
</dbReference>
<protein>
    <submittedName>
        <fullName evidence="4">Iron transporter</fullName>
    </submittedName>
</protein>
<name>A0ABU4PEY4_AZOBR</name>
<dbReference type="InterPro" id="IPR038482">
    <property type="entry name" value="Tp34-type_sf"/>
</dbReference>
<sequence length="173" mass="18683">MKTLFAAAALATLFTTPVLAGEQPIGEPVEKNGMEIAAVYLQAVTMEPSHTQHAGTDVHIEADIKGLNGNNTGFGEGEWIPYLDIDYVLTKTGSSFKRSGKLMPMVASDGPHYGDNVKMDGAGKYHVAYTIKPGAHGFLRHTDKETGVGKWWAPFTVEWDFTYVGSTGKKGGY</sequence>
<feature type="signal peptide" evidence="3">
    <location>
        <begin position="1"/>
        <end position="20"/>
    </location>
</feature>
<evidence type="ECO:0000256" key="2">
    <source>
        <dbReference type="ARBA" id="ARBA00022729"/>
    </source>
</evidence>
<gene>
    <name evidence="4" type="ORF">SIM66_32740</name>
</gene>
<comment type="similarity">
    <text evidence="1">Belongs to the UPF0423 family.</text>
</comment>
<evidence type="ECO:0000313" key="4">
    <source>
        <dbReference type="EMBL" id="MDX5955938.1"/>
    </source>
</evidence>
<evidence type="ECO:0000256" key="3">
    <source>
        <dbReference type="SAM" id="SignalP"/>
    </source>
</evidence>
<proteinExistence type="inferred from homology"/>
<accession>A0ABU4PEY4</accession>
<organism evidence="4 5">
    <name type="scientific">Azospirillum brasilense</name>
    <dbReference type="NCBI Taxonomy" id="192"/>
    <lineage>
        <taxon>Bacteria</taxon>
        <taxon>Pseudomonadati</taxon>
        <taxon>Pseudomonadota</taxon>
        <taxon>Alphaproteobacteria</taxon>
        <taxon>Rhodospirillales</taxon>
        <taxon>Azospirillaceae</taxon>
        <taxon>Azospirillum</taxon>
    </lineage>
</organism>
<dbReference type="Pfam" id="PF10634">
    <property type="entry name" value="Iron_transport"/>
    <property type="match status" value="1"/>
</dbReference>
<dbReference type="PIRSF" id="PIRSF017018">
    <property type="entry name" value="Tp34"/>
    <property type="match status" value="1"/>
</dbReference>
<evidence type="ECO:0000256" key="1">
    <source>
        <dbReference type="ARBA" id="ARBA00010013"/>
    </source>
</evidence>
<dbReference type="EMBL" id="JAWXYC010000007">
    <property type="protein sequence ID" value="MDX5955938.1"/>
    <property type="molecule type" value="Genomic_DNA"/>
</dbReference>
<reference evidence="4 5" key="1">
    <citation type="submission" date="2023-11" db="EMBL/GenBank/DDBJ databases">
        <title>MicrobeMod: A computational toolkit for identifying prokaryotic methylation and restriction-modification with nanopore sequencing.</title>
        <authorList>
            <person name="Crits-Christoph A."/>
            <person name="Kang S.C."/>
            <person name="Lee H."/>
            <person name="Ostrov N."/>
        </authorList>
    </citation>
    <scope>NUCLEOTIDE SEQUENCE [LARGE SCALE GENOMIC DNA]</scope>
    <source>
        <strain evidence="4 5">ATCC 29145</strain>
    </source>
</reference>
<dbReference type="Proteomes" id="UP001277471">
    <property type="component" value="Unassembled WGS sequence"/>
</dbReference>
<keyword evidence="2 3" id="KW-0732">Signal</keyword>
<dbReference type="InterPro" id="IPR018470">
    <property type="entry name" value="Metal-bd_Tp34-typ"/>
</dbReference>
<feature type="chain" id="PRO_5045725653" evidence="3">
    <location>
        <begin position="21"/>
        <end position="173"/>
    </location>
</feature>
<evidence type="ECO:0000313" key="5">
    <source>
        <dbReference type="Proteomes" id="UP001277471"/>
    </source>
</evidence>